<comment type="caution">
    <text evidence="7">The sequence shown here is derived from an EMBL/GenBank/DDBJ whole genome shotgun (WGS) entry which is preliminary data.</text>
</comment>
<dbReference type="NCBIfam" id="TIGR02937">
    <property type="entry name" value="sigma70-ECF"/>
    <property type="match status" value="1"/>
</dbReference>
<reference evidence="7 8" key="1">
    <citation type="submission" date="2020-08" db="EMBL/GenBank/DDBJ databases">
        <title>Genome public.</title>
        <authorList>
            <person name="Liu C."/>
            <person name="Sun Q."/>
        </authorList>
    </citation>
    <scope>NUCLEOTIDE SEQUENCE [LARGE SCALE GENOMIC DNA]</scope>
    <source>
        <strain evidence="7 8">M27</strain>
    </source>
</reference>
<comment type="similarity">
    <text evidence="1">Belongs to the sigma-70 factor family. ECF subfamily.</text>
</comment>
<gene>
    <name evidence="7" type="ORF">H8S67_11335</name>
</gene>
<dbReference type="CDD" id="cd06171">
    <property type="entry name" value="Sigma70_r4"/>
    <property type="match status" value="1"/>
</dbReference>
<evidence type="ECO:0000259" key="6">
    <source>
        <dbReference type="Pfam" id="PF08281"/>
    </source>
</evidence>
<dbReference type="InterPro" id="IPR013325">
    <property type="entry name" value="RNA_pol_sigma_r2"/>
</dbReference>
<dbReference type="InterPro" id="IPR014284">
    <property type="entry name" value="RNA_pol_sigma-70_dom"/>
</dbReference>
<dbReference type="SUPFAM" id="SSF88946">
    <property type="entry name" value="Sigma2 domain of RNA polymerase sigma factors"/>
    <property type="match status" value="1"/>
</dbReference>
<protein>
    <submittedName>
        <fullName evidence="7">Sigma-70 family RNA polymerase sigma factor</fullName>
    </submittedName>
</protein>
<evidence type="ECO:0000259" key="5">
    <source>
        <dbReference type="Pfam" id="PF04542"/>
    </source>
</evidence>
<dbReference type="PANTHER" id="PTHR43133:SF46">
    <property type="entry name" value="RNA POLYMERASE SIGMA-70 FACTOR ECF SUBFAMILY"/>
    <property type="match status" value="1"/>
</dbReference>
<organism evidence="7 8">
    <name type="scientific">Bacteroides difficilis</name>
    <dbReference type="NCBI Taxonomy" id="2763021"/>
    <lineage>
        <taxon>Bacteria</taxon>
        <taxon>Pseudomonadati</taxon>
        <taxon>Bacteroidota</taxon>
        <taxon>Bacteroidia</taxon>
        <taxon>Bacteroidales</taxon>
        <taxon>Bacteroidaceae</taxon>
        <taxon>Bacteroides</taxon>
    </lineage>
</organism>
<keyword evidence="8" id="KW-1185">Reference proteome</keyword>
<evidence type="ECO:0000256" key="4">
    <source>
        <dbReference type="ARBA" id="ARBA00023163"/>
    </source>
</evidence>
<keyword evidence="3" id="KW-0731">Sigma factor</keyword>
<evidence type="ECO:0000256" key="2">
    <source>
        <dbReference type="ARBA" id="ARBA00023015"/>
    </source>
</evidence>
<keyword evidence="4" id="KW-0804">Transcription</keyword>
<dbReference type="InterPro" id="IPR013324">
    <property type="entry name" value="RNA_pol_sigma_r3/r4-like"/>
</dbReference>
<evidence type="ECO:0000313" key="8">
    <source>
        <dbReference type="Proteomes" id="UP000600600"/>
    </source>
</evidence>
<dbReference type="EMBL" id="JACOOE010000005">
    <property type="protein sequence ID" value="MBC5605260.1"/>
    <property type="molecule type" value="Genomic_DNA"/>
</dbReference>
<feature type="domain" description="RNA polymerase sigma-70 region 2" evidence="5">
    <location>
        <begin position="22"/>
        <end position="88"/>
    </location>
</feature>
<proteinExistence type="inferred from homology"/>
<evidence type="ECO:0000313" key="7">
    <source>
        <dbReference type="EMBL" id="MBC5605260.1"/>
    </source>
</evidence>
<dbReference type="InterPro" id="IPR039425">
    <property type="entry name" value="RNA_pol_sigma-70-like"/>
</dbReference>
<dbReference type="PANTHER" id="PTHR43133">
    <property type="entry name" value="RNA POLYMERASE ECF-TYPE SIGMA FACTO"/>
    <property type="match status" value="1"/>
</dbReference>
<dbReference type="InterPro" id="IPR013249">
    <property type="entry name" value="RNA_pol_sigma70_r4_t2"/>
</dbReference>
<keyword evidence="2" id="KW-0805">Transcription regulation</keyword>
<dbReference type="Gene3D" id="1.10.1740.10">
    <property type="match status" value="1"/>
</dbReference>
<dbReference type="Pfam" id="PF04542">
    <property type="entry name" value="Sigma70_r2"/>
    <property type="match status" value="1"/>
</dbReference>
<feature type="domain" description="RNA polymerase sigma factor 70 region 4 type 2" evidence="6">
    <location>
        <begin position="116"/>
        <end position="168"/>
    </location>
</feature>
<dbReference type="SUPFAM" id="SSF88659">
    <property type="entry name" value="Sigma3 and sigma4 domains of RNA polymerase sigma factors"/>
    <property type="match status" value="1"/>
</dbReference>
<dbReference type="InterPro" id="IPR007627">
    <property type="entry name" value="RNA_pol_sigma70_r2"/>
</dbReference>
<evidence type="ECO:0000256" key="3">
    <source>
        <dbReference type="ARBA" id="ARBA00023082"/>
    </source>
</evidence>
<dbReference type="Pfam" id="PF08281">
    <property type="entry name" value="Sigma70_r4_2"/>
    <property type="match status" value="1"/>
</dbReference>
<name>A0ABR7CBS8_9BACE</name>
<dbReference type="InterPro" id="IPR036388">
    <property type="entry name" value="WH-like_DNA-bd_sf"/>
</dbReference>
<dbReference type="Gene3D" id="1.10.10.10">
    <property type="entry name" value="Winged helix-like DNA-binding domain superfamily/Winged helix DNA-binding domain"/>
    <property type="match status" value="1"/>
</dbReference>
<accession>A0ABR7CBS8</accession>
<dbReference type="Proteomes" id="UP000600600">
    <property type="component" value="Unassembled WGS sequence"/>
</dbReference>
<dbReference type="RefSeq" id="WP_186967351.1">
    <property type="nucleotide sequence ID" value="NZ_JACOOE010000005.1"/>
</dbReference>
<sequence>MFIADDNILGRLENDEKAFKELVDAYYTPLCVYSVQFTDSLEVSEDLVQDFFVRFWEKKLYRTVNGKLKQYLFNSIRNASIDYLRKHQSFVFTEIEEHAYIMDVNPDDEVPEEQLARLRHYLQQLSPQEYRILMEVVIHNKKYKEVAAELGISVNTVKTHLSHALKYLRSCKFITLFSLFSL</sequence>
<evidence type="ECO:0000256" key="1">
    <source>
        <dbReference type="ARBA" id="ARBA00010641"/>
    </source>
</evidence>